<evidence type="ECO:0000256" key="10">
    <source>
        <dbReference type="ARBA" id="ARBA00048670"/>
    </source>
</evidence>
<evidence type="ECO:0000256" key="2">
    <source>
        <dbReference type="ARBA" id="ARBA00004974"/>
    </source>
</evidence>
<comment type="caution">
    <text evidence="15">The sequence shown here is derived from an EMBL/GenBank/DDBJ whole genome shotgun (WGS) entry which is preliminary data.</text>
</comment>
<dbReference type="InterPro" id="IPR045229">
    <property type="entry name" value="TPP_enz"/>
</dbReference>
<feature type="domain" description="Thiamine pyrophosphate enzyme N-terminal TPP-binding" evidence="14">
    <location>
        <begin position="4"/>
        <end position="103"/>
    </location>
</feature>
<dbReference type="CDD" id="cd07035">
    <property type="entry name" value="TPP_PYR_POX_like"/>
    <property type="match status" value="1"/>
</dbReference>
<dbReference type="GO" id="GO:0009097">
    <property type="term" value="P:isoleucine biosynthetic process"/>
    <property type="evidence" value="ECO:0007669"/>
    <property type="project" value="UniProtKB-UniPathway"/>
</dbReference>
<dbReference type="Proteomes" id="UP000286208">
    <property type="component" value="Unassembled WGS sequence"/>
</dbReference>
<dbReference type="CDD" id="cd00568">
    <property type="entry name" value="TPP_enzymes"/>
    <property type="match status" value="1"/>
</dbReference>
<dbReference type="OrthoDB" id="3203527at2"/>
<keyword evidence="16" id="KW-1185">Reference proteome</keyword>
<dbReference type="GO" id="GO:0009099">
    <property type="term" value="P:L-valine biosynthetic process"/>
    <property type="evidence" value="ECO:0007669"/>
    <property type="project" value="UniProtKB-UniPathway"/>
</dbReference>
<evidence type="ECO:0000256" key="9">
    <source>
        <dbReference type="ARBA" id="ARBA00023304"/>
    </source>
</evidence>
<keyword evidence="7" id="KW-0274">FAD</keyword>
<name>A0A3S3CWU6_9NOCA</name>
<dbReference type="GO" id="GO:0000287">
    <property type="term" value="F:magnesium ion binding"/>
    <property type="evidence" value="ECO:0007669"/>
    <property type="project" value="InterPro"/>
</dbReference>
<evidence type="ECO:0000256" key="11">
    <source>
        <dbReference type="RuleBase" id="RU362132"/>
    </source>
</evidence>
<dbReference type="Pfam" id="PF00205">
    <property type="entry name" value="TPP_enzyme_M"/>
    <property type="match status" value="1"/>
</dbReference>
<dbReference type="Pfam" id="PF02775">
    <property type="entry name" value="TPP_enzyme_C"/>
    <property type="match status" value="1"/>
</dbReference>
<feature type="domain" description="Thiamine pyrophosphate enzyme TPP-binding" evidence="13">
    <location>
        <begin position="381"/>
        <end position="512"/>
    </location>
</feature>
<evidence type="ECO:0000313" key="15">
    <source>
        <dbReference type="EMBL" id="RVW07578.1"/>
    </source>
</evidence>
<proteinExistence type="inferred from homology"/>
<dbReference type="InterPro" id="IPR029035">
    <property type="entry name" value="DHS-like_NAD/FAD-binding_dom"/>
</dbReference>
<organism evidence="15 16">
    <name type="scientific">Prescottella agglutinans</name>
    <dbReference type="NCBI Taxonomy" id="1644129"/>
    <lineage>
        <taxon>Bacteria</taxon>
        <taxon>Bacillati</taxon>
        <taxon>Actinomycetota</taxon>
        <taxon>Actinomycetes</taxon>
        <taxon>Mycobacteriales</taxon>
        <taxon>Nocardiaceae</taxon>
        <taxon>Prescottella</taxon>
    </lineage>
</organism>
<dbReference type="EC" id="2.2.1.6" evidence="5"/>
<evidence type="ECO:0000256" key="5">
    <source>
        <dbReference type="ARBA" id="ARBA00013145"/>
    </source>
</evidence>
<dbReference type="GO" id="GO:0030976">
    <property type="term" value="F:thiamine pyrophosphate binding"/>
    <property type="evidence" value="ECO:0007669"/>
    <property type="project" value="InterPro"/>
</dbReference>
<dbReference type="InterPro" id="IPR011766">
    <property type="entry name" value="TPP_enzyme_TPP-bd"/>
</dbReference>
<dbReference type="EMBL" id="RKLP01000012">
    <property type="protein sequence ID" value="RVW07578.1"/>
    <property type="molecule type" value="Genomic_DNA"/>
</dbReference>
<dbReference type="InterPro" id="IPR012001">
    <property type="entry name" value="Thiamin_PyroP_enz_TPP-bd_dom"/>
</dbReference>
<accession>A0A3S3CWU6</accession>
<dbReference type="SUPFAM" id="SSF52518">
    <property type="entry name" value="Thiamin diphosphate-binding fold (THDP-binding)"/>
    <property type="match status" value="2"/>
</dbReference>
<dbReference type="InterPro" id="IPR012000">
    <property type="entry name" value="Thiamin_PyroP_enz_cen_dom"/>
</dbReference>
<evidence type="ECO:0000256" key="7">
    <source>
        <dbReference type="ARBA" id="ARBA00022827"/>
    </source>
</evidence>
<keyword evidence="9" id="KW-0100">Branched-chain amino acid biosynthesis</keyword>
<dbReference type="PANTHER" id="PTHR18968">
    <property type="entry name" value="THIAMINE PYROPHOSPHATE ENZYMES"/>
    <property type="match status" value="1"/>
</dbReference>
<dbReference type="InterPro" id="IPR029061">
    <property type="entry name" value="THDP-binding"/>
</dbReference>
<dbReference type="GO" id="GO:0005948">
    <property type="term" value="C:acetolactate synthase complex"/>
    <property type="evidence" value="ECO:0007669"/>
    <property type="project" value="TreeGrafter"/>
</dbReference>
<evidence type="ECO:0000256" key="8">
    <source>
        <dbReference type="ARBA" id="ARBA00023052"/>
    </source>
</evidence>
<sequence>MSATVAQLVGRTLADLGVGHAFGVVGSGNFAVTGALIAAGVPFVAARHEGGAATMADAYSRMSRLPAVVTTHQGCGLTNAATGIGEAAKSRTPLIVLTADTAGAAVRSNFRIDQDALARSVGAVAERVHSAASAVADTVRAYRTAVRERRTVVLSLPLDVQEQPAPESWAVPLLPPAQRVRPDANALTSLVALLERAQRPVFVAGRGARDAGPQLAALAARTGALVATSAVANGLFEGNPFSLGISGGFSCPLTAELIADADLIVGWGCALNMWTMRHGSLIGADATVVQVDVEDAALGANRPIDLGVLGDCRETAAAALEAVGPTRVGYRTDDVRTRIAAQGRWNDVVLHDLSTDETIDPRVLSRELDAILPRERTVSVDSGNFMGYPSAYLSVPDEFGFCFTQAFQSIGLGLATAIGTALAQPNRLPVAALGDGGFLMGISELETVVRLGLPMVLVVYNDSAYGAEVHHFDAPGTDHSAVTFPDTDLAAIARGYGAEAVTVRSVRDLDGVRDWVVGPRIRPLLIDAKVSSDGGAWWLAEAFKGH</sequence>
<comment type="catalytic activity">
    <reaction evidence="10">
        <text>2 pyruvate + H(+) = (2S)-2-acetolactate + CO2</text>
        <dbReference type="Rhea" id="RHEA:25249"/>
        <dbReference type="ChEBI" id="CHEBI:15361"/>
        <dbReference type="ChEBI" id="CHEBI:15378"/>
        <dbReference type="ChEBI" id="CHEBI:16526"/>
        <dbReference type="ChEBI" id="CHEBI:58476"/>
        <dbReference type="EC" id="2.2.1.6"/>
    </reaction>
</comment>
<dbReference type="AlphaFoldDB" id="A0A3S3CWU6"/>
<dbReference type="SUPFAM" id="SSF52467">
    <property type="entry name" value="DHS-like NAD/FAD-binding domain"/>
    <property type="match status" value="1"/>
</dbReference>
<dbReference type="RefSeq" id="WP_127918170.1">
    <property type="nucleotide sequence ID" value="NZ_RKLP01000012.1"/>
</dbReference>
<keyword evidence="6" id="KW-0285">Flavoprotein</keyword>
<comment type="cofactor">
    <cofactor evidence="1">
        <name>thiamine diphosphate</name>
        <dbReference type="ChEBI" id="CHEBI:58937"/>
    </cofactor>
</comment>
<evidence type="ECO:0000256" key="3">
    <source>
        <dbReference type="ARBA" id="ARBA00005025"/>
    </source>
</evidence>
<comment type="pathway">
    <text evidence="3">Amino-acid biosynthesis; L-valine biosynthesis; L-valine from pyruvate: step 1/4.</text>
</comment>
<dbReference type="UniPathway" id="UPA00047">
    <property type="reaction ID" value="UER00055"/>
</dbReference>
<feature type="domain" description="Thiamine pyrophosphate enzyme central" evidence="12">
    <location>
        <begin position="189"/>
        <end position="317"/>
    </location>
</feature>
<comment type="similarity">
    <text evidence="4 11">Belongs to the TPP enzyme family.</text>
</comment>
<dbReference type="Gene3D" id="3.40.50.970">
    <property type="match status" value="2"/>
</dbReference>
<keyword evidence="9" id="KW-0028">Amino-acid biosynthesis</keyword>
<keyword evidence="8 11" id="KW-0786">Thiamine pyrophosphate</keyword>
<evidence type="ECO:0000259" key="12">
    <source>
        <dbReference type="Pfam" id="PF00205"/>
    </source>
</evidence>
<evidence type="ECO:0000313" key="16">
    <source>
        <dbReference type="Proteomes" id="UP000286208"/>
    </source>
</evidence>
<dbReference type="UniPathway" id="UPA00049">
    <property type="reaction ID" value="UER00059"/>
</dbReference>
<comment type="pathway">
    <text evidence="2">Amino-acid biosynthesis; L-isoleucine biosynthesis; L-isoleucine from 2-oxobutanoate: step 1/4.</text>
</comment>
<evidence type="ECO:0000259" key="14">
    <source>
        <dbReference type="Pfam" id="PF02776"/>
    </source>
</evidence>
<dbReference type="Pfam" id="PF02776">
    <property type="entry name" value="TPP_enzyme_N"/>
    <property type="match status" value="1"/>
</dbReference>
<evidence type="ECO:0000259" key="13">
    <source>
        <dbReference type="Pfam" id="PF02775"/>
    </source>
</evidence>
<evidence type="ECO:0000256" key="4">
    <source>
        <dbReference type="ARBA" id="ARBA00007812"/>
    </source>
</evidence>
<dbReference type="Gene3D" id="3.40.50.1220">
    <property type="entry name" value="TPP-binding domain"/>
    <property type="match status" value="1"/>
</dbReference>
<evidence type="ECO:0000256" key="1">
    <source>
        <dbReference type="ARBA" id="ARBA00001964"/>
    </source>
</evidence>
<evidence type="ECO:0000256" key="6">
    <source>
        <dbReference type="ARBA" id="ARBA00022630"/>
    </source>
</evidence>
<gene>
    <name evidence="15" type="ORF">EGT67_21695</name>
</gene>
<dbReference type="GO" id="GO:0003984">
    <property type="term" value="F:acetolactate synthase activity"/>
    <property type="evidence" value="ECO:0007669"/>
    <property type="project" value="UniProtKB-EC"/>
</dbReference>
<dbReference type="GO" id="GO:0050660">
    <property type="term" value="F:flavin adenine dinucleotide binding"/>
    <property type="evidence" value="ECO:0007669"/>
    <property type="project" value="TreeGrafter"/>
</dbReference>
<dbReference type="PANTHER" id="PTHR18968:SF166">
    <property type="entry name" value="2-HYDROXYACYL-COA LYASE 2"/>
    <property type="match status" value="1"/>
</dbReference>
<protein>
    <recommendedName>
        <fullName evidence="5">acetolactate synthase</fullName>
        <ecNumber evidence="5">2.2.1.6</ecNumber>
    </recommendedName>
</protein>
<reference evidence="15 16" key="1">
    <citation type="submission" date="2018-11" db="EMBL/GenBank/DDBJ databases">
        <title>Rhodococcus spongicola sp. nov. and Rhodococcus xishaensis sp. nov. from marine sponges.</title>
        <authorList>
            <person name="Li L."/>
            <person name="Lin H.W."/>
        </authorList>
    </citation>
    <scope>NUCLEOTIDE SEQUENCE [LARGE SCALE GENOMIC DNA]</scope>
    <source>
        <strain evidence="15 16">CCTCC AB2014297</strain>
    </source>
</reference>